<dbReference type="RefSeq" id="WP_169527708.1">
    <property type="nucleotide sequence ID" value="NZ_JAAMPU010000106.1"/>
</dbReference>
<dbReference type="EMBL" id="JAAMPU010000106">
    <property type="protein sequence ID" value="NMH28601.1"/>
    <property type="molecule type" value="Genomic_DNA"/>
</dbReference>
<keyword evidence="2" id="KW-1185">Reference proteome</keyword>
<evidence type="ECO:0000313" key="1">
    <source>
        <dbReference type="EMBL" id="NMH28601.1"/>
    </source>
</evidence>
<reference evidence="1" key="1">
    <citation type="submission" date="2020-02" db="EMBL/GenBank/DDBJ databases">
        <title>Flavobacterium sp. genome.</title>
        <authorList>
            <person name="Jung H.S."/>
            <person name="Baek J.H."/>
            <person name="Jeon C.O."/>
        </authorList>
    </citation>
    <scope>NUCLEOTIDE SEQUENCE</scope>
    <source>
        <strain evidence="1">SE-s28</strain>
    </source>
</reference>
<accession>A0A972JGV8</accession>
<gene>
    <name evidence="1" type="ORF">G6047_11210</name>
</gene>
<evidence type="ECO:0000313" key="2">
    <source>
        <dbReference type="Proteomes" id="UP000712080"/>
    </source>
</evidence>
<proteinExistence type="predicted"/>
<sequence>MTIQSIAQELNKRSIDYNIGELQTLRKTIKGLAKKPTSDIFNHQTINENWAFHVGGRSELQFNIGFENEGLRFGFAFSLEPSQSLPNLDILFPKILKLNSAITDNPKRFKKYKMWNWSFEGRSSILDVKPIPQDIVKTGNFIFIGKILSTQQINYDDILKTFDDLLEIYLEVESNSPEIINLSSISKPTQYFVFNNAKRNLPQSTTYTSLERKINVDARHSFIQEKLIDELSSLFGKDAVAAENYIGGKKIDVVLKLNDNDHIFYEIKTANSARACIRQAIGQLLEYSYFKCNKMASKIVVVGEYKIDTETKKYLKYLKNEFSIPIDYKSVN</sequence>
<dbReference type="AlphaFoldDB" id="A0A972JGV8"/>
<protein>
    <submittedName>
        <fullName evidence="1">Uncharacterized protein</fullName>
    </submittedName>
</protein>
<dbReference type="Proteomes" id="UP000712080">
    <property type="component" value="Unassembled WGS sequence"/>
</dbReference>
<organism evidence="1 2">
    <name type="scientific">Flavobacterium silvaticum</name>
    <dbReference type="NCBI Taxonomy" id="1852020"/>
    <lineage>
        <taxon>Bacteria</taxon>
        <taxon>Pseudomonadati</taxon>
        <taxon>Bacteroidota</taxon>
        <taxon>Flavobacteriia</taxon>
        <taxon>Flavobacteriales</taxon>
        <taxon>Flavobacteriaceae</taxon>
        <taxon>Flavobacterium</taxon>
    </lineage>
</organism>
<comment type="caution">
    <text evidence="1">The sequence shown here is derived from an EMBL/GenBank/DDBJ whole genome shotgun (WGS) entry which is preliminary data.</text>
</comment>
<name>A0A972JGV8_9FLAO</name>